<sequence>MPRREELPVEEEERFPIGRAQGALSDDIGWHFANILQG</sequence>
<evidence type="ECO:0000313" key="1">
    <source>
        <dbReference type="EMBL" id="PNX57377.1"/>
    </source>
</evidence>
<dbReference type="AlphaFoldDB" id="A0A2K3JTL1"/>
<reference evidence="1 2" key="2">
    <citation type="journal article" date="2017" name="Front. Plant Sci.">
        <title>Gene Classification and Mining of Molecular Markers Useful in Red Clover (Trifolium pratense) Breeding.</title>
        <authorList>
            <person name="Istvanek J."/>
            <person name="Dluhosova J."/>
            <person name="Dluhos P."/>
            <person name="Patkova L."/>
            <person name="Nedelnik J."/>
            <person name="Repkova J."/>
        </authorList>
    </citation>
    <scope>NUCLEOTIDE SEQUENCE [LARGE SCALE GENOMIC DNA]</scope>
    <source>
        <strain evidence="2">cv. Tatra</strain>
        <tissue evidence="1">Young leaves</tissue>
    </source>
</reference>
<proteinExistence type="predicted"/>
<protein>
    <submittedName>
        <fullName evidence="1">Uncharacterized protein</fullName>
    </submittedName>
</protein>
<comment type="caution">
    <text evidence="1">The sequence shown here is derived from an EMBL/GenBank/DDBJ whole genome shotgun (WGS) entry which is preliminary data.</text>
</comment>
<evidence type="ECO:0000313" key="2">
    <source>
        <dbReference type="Proteomes" id="UP000236291"/>
    </source>
</evidence>
<dbReference type="EMBL" id="ASHM01123359">
    <property type="protein sequence ID" value="PNX57377.1"/>
    <property type="molecule type" value="Genomic_DNA"/>
</dbReference>
<reference evidence="1 2" key="1">
    <citation type="journal article" date="2014" name="Am. J. Bot.">
        <title>Genome assembly and annotation for red clover (Trifolium pratense; Fabaceae).</title>
        <authorList>
            <person name="Istvanek J."/>
            <person name="Jaros M."/>
            <person name="Krenek A."/>
            <person name="Repkova J."/>
        </authorList>
    </citation>
    <scope>NUCLEOTIDE SEQUENCE [LARGE SCALE GENOMIC DNA]</scope>
    <source>
        <strain evidence="2">cv. Tatra</strain>
        <tissue evidence="1">Young leaves</tissue>
    </source>
</reference>
<gene>
    <name evidence="1" type="ORF">L195_g058664</name>
</gene>
<feature type="non-terminal residue" evidence="1">
    <location>
        <position position="38"/>
    </location>
</feature>
<name>A0A2K3JTL1_TRIPR</name>
<accession>A0A2K3JTL1</accession>
<organism evidence="1 2">
    <name type="scientific">Trifolium pratense</name>
    <name type="common">Red clover</name>
    <dbReference type="NCBI Taxonomy" id="57577"/>
    <lineage>
        <taxon>Eukaryota</taxon>
        <taxon>Viridiplantae</taxon>
        <taxon>Streptophyta</taxon>
        <taxon>Embryophyta</taxon>
        <taxon>Tracheophyta</taxon>
        <taxon>Spermatophyta</taxon>
        <taxon>Magnoliopsida</taxon>
        <taxon>eudicotyledons</taxon>
        <taxon>Gunneridae</taxon>
        <taxon>Pentapetalae</taxon>
        <taxon>rosids</taxon>
        <taxon>fabids</taxon>
        <taxon>Fabales</taxon>
        <taxon>Fabaceae</taxon>
        <taxon>Papilionoideae</taxon>
        <taxon>50 kb inversion clade</taxon>
        <taxon>NPAAA clade</taxon>
        <taxon>Hologalegina</taxon>
        <taxon>IRL clade</taxon>
        <taxon>Trifolieae</taxon>
        <taxon>Trifolium</taxon>
    </lineage>
</organism>
<dbReference type="Proteomes" id="UP000236291">
    <property type="component" value="Unassembled WGS sequence"/>
</dbReference>